<reference evidence="1 2" key="1">
    <citation type="submission" date="2022-05" db="EMBL/GenBank/DDBJ databases">
        <authorList>
            <consortium name="Genoscope - CEA"/>
            <person name="William W."/>
        </authorList>
    </citation>
    <scope>NUCLEOTIDE SEQUENCE [LARGE SCALE GENOMIC DNA]</scope>
</reference>
<comment type="caution">
    <text evidence="1">The sequence shown here is derived from an EMBL/GenBank/DDBJ whole genome shotgun (WGS) entry which is preliminary data.</text>
</comment>
<keyword evidence="2" id="KW-1185">Reference proteome</keyword>
<evidence type="ECO:0000313" key="1">
    <source>
        <dbReference type="EMBL" id="CAH3176303.1"/>
    </source>
</evidence>
<sequence>MGNVEKTYNTRQYQFTLRTYSGKNVSVTTFGMDKISGPATNEKQVISRNQTNVVESFTGRNMEREVENFICGEDLGTEITPRCCTCRCEKFPVVGHTYSFKDE</sequence>
<name>A0ABN8RBM3_9CNID</name>
<evidence type="ECO:0000313" key="2">
    <source>
        <dbReference type="Proteomes" id="UP001159405"/>
    </source>
</evidence>
<dbReference type="EMBL" id="CALNXK010000211">
    <property type="protein sequence ID" value="CAH3176303.1"/>
    <property type="molecule type" value="Genomic_DNA"/>
</dbReference>
<protein>
    <recommendedName>
        <fullName evidence="3">DUF1508 domain-containing protein</fullName>
    </recommendedName>
</protein>
<gene>
    <name evidence="1" type="ORF">PLOB_00018022</name>
</gene>
<dbReference type="Proteomes" id="UP001159405">
    <property type="component" value="Unassembled WGS sequence"/>
</dbReference>
<organism evidence="1 2">
    <name type="scientific">Porites lobata</name>
    <dbReference type="NCBI Taxonomy" id="104759"/>
    <lineage>
        <taxon>Eukaryota</taxon>
        <taxon>Metazoa</taxon>
        <taxon>Cnidaria</taxon>
        <taxon>Anthozoa</taxon>
        <taxon>Hexacorallia</taxon>
        <taxon>Scleractinia</taxon>
        <taxon>Fungiina</taxon>
        <taxon>Poritidae</taxon>
        <taxon>Porites</taxon>
    </lineage>
</organism>
<evidence type="ECO:0008006" key="3">
    <source>
        <dbReference type="Google" id="ProtNLM"/>
    </source>
</evidence>
<proteinExistence type="predicted"/>
<accession>A0ABN8RBM3</accession>